<dbReference type="Gramene" id="Pp3c7_24300V3.1">
    <property type="protein sequence ID" value="PAC:32925793.CDS.1"/>
    <property type="gene ID" value="Pp3c7_24300"/>
</dbReference>
<accession>A0A2K1KCV2</accession>
<organism evidence="2">
    <name type="scientific">Physcomitrium patens</name>
    <name type="common">Spreading-leaved earth moss</name>
    <name type="synonym">Physcomitrella patens</name>
    <dbReference type="NCBI Taxonomy" id="3218"/>
    <lineage>
        <taxon>Eukaryota</taxon>
        <taxon>Viridiplantae</taxon>
        <taxon>Streptophyta</taxon>
        <taxon>Embryophyta</taxon>
        <taxon>Bryophyta</taxon>
        <taxon>Bryophytina</taxon>
        <taxon>Bryopsida</taxon>
        <taxon>Funariidae</taxon>
        <taxon>Funariales</taxon>
        <taxon>Funariaceae</taxon>
        <taxon>Physcomitrium</taxon>
    </lineage>
</organism>
<evidence type="ECO:0000313" key="4">
    <source>
        <dbReference type="Proteomes" id="UP000006727"/>
    </source>
</evidence>
<evidence type="ECO:0000256" key="1">
    <source>
        <dbReference type="SAM" id="MobiDB-lite"/>
    </source>
</evidence>
<proteinExistence type="predicted"/>
<protein>
    <submittedName>
        <fullName evidence="2 3">Uncharacterized protein</fullName>
    </submittedName>
</protein>
<dbReference type="InParanoid" id="A0A2K1KCV2"/>
<dbReference type="Proteomes" id="UP000006727">
    <property type="component" value="Chromosome 7"/>
</dbReference>
<evidence type="ECO:0000313" key="2">
    <source>
        <dbReference type="EMBL" id="PNR51616.1"/>
    </source>
</evidence>
<dbReference type="PaxDb" id="3218-PP1S407_40V6.1"/>
<dbReference type="EMBL" id="ABEU02000007">
    <property type="protein sequence ID" value="PNR51616.1"/>
    <property type="molecule type" value="Genomic_DNA"/>
</dbReference>
<dbReference type="Gramene" id="Pp3c7_24300V3.2">
    <property type="protein sequence ID" value="PAC:32925794.CDS.1"/>
    <property type="gene ID" value="Pp3c7_24300"/>
</dbReference>
<dbReference type="AlphaFoldDB" id="A0A2K1KCV2"/>
<dbReference type="EnsemblPlants" id="Pp3c7_24300V3.1">
    <property type="protein sequence ID" value="PAC:32925793.CDS.1"/>
    <property type="gene ID" value="Pp3c7_24300"/>
</dbReference>
<reference evidence="2 4" key="2">
    <citation type="journal article" date="2018" name="Plant J.">
        <title>The Physcomitrella patens chromosome-scale assembly reveals moss genome structure and evolution.</title>
        <authorList>
            <person name="Lang D."/>
            <person name="Ullrich K.K."/>
            <person name="Murat F."/>
            <person name="Fuchs J."/>
            <person name="Jenkins J."/>
            <person name="Haas F.B."/>
            <person name="Piednoel M."/>
            <person name="Gundlach H."/>
            <person name="Van Bel M."/>
            <person name="Meyberg R."/>
            <person name="Vives C."/>
            <person name="Morata J."/>
            <person name="Symeonidi A."/>
            <person name="Hiss M."/>
            <person name="Muchero W."/>
            <person name="Kamisugi Y."/>
            <person name="Saleh O."/>
            <person name="Blanc G."/>
            <person name="Decker E.L."/>
            <person name="van Gessel N."/>
            <person name="Grimwood J."/>
            <person name="Hayes R.D."/>
            <person name="Graham S.W."/>
            <person name="Gunter L.E."/>
            <person name="McDaniel S.F."/>
            <person name="Hoernstein S.N.W."/>
            <person name="Larsson A."/>
            <person name="Li F.W."/>
            <person name="Perroud P.F."/>
            <person name="Phillips J."/>
            <person name="Ranjan P."/>
            <person name="Rokshar D.S."/>
            <person name="Rothfels C.J."/>
            <person name="Schneider L."/>
            <person name="Shu S."/>
            <person name="Stevenson D.W."/>
            <person name="Thummler F."/>
            <person name="Tillich M."/>
            <person name="Villarreal Aguilar J.C."/>
            <person name="Widiez T."/>
            <person name="Wong G.K."/>
            <person name="Wymore A."/>
            <person name="Zhang Y."/>
            <person name="Zimmer A.D."/>
            <person name="Quatrano R.S."/>
            <person name="Mayer K.F.X."/>
            <person name="Goodstein D."/>
            <person name="Casacuberta J.M."/>
            <person name="Vandepoele K."/>
            <person name="Reski R."/>
            <person name="Cuming A.C."/>
            <person name="Tuskan G.A."/>
            <person name="Maumus F."/>
            <person name="Salse J."/>
            <person name="Schmutz J."/>
            <person name="Rensing S.A."/>
        </authorList>
    </citation>
    <scope>NUCLEOTIDE SEQUENCE [LARGE SCALE GENOMIC DNA]</scope>
    <source>
        <strain evidence="3 4">cv. Gransden 2004</strain>
    </source>
</reference>
<keyword evidence="4" id="KW-1185">Reference proteome</keyword>
<reference evidence="3" key="3">
    <citation type="submission" date="2020-12" db="UniProtKB">
        <authorList>
            <consortium name="EnsemblPlants"/>
        </authorList>
    </citation>
    <scope>IDENTIFICATION</scope>
</reference>
<evidence type="ECO:0000313" key="3">
    <source>
        <dbReference type="EnsemblPlants" id="PAC:32925793.CDS.1"/>
    </source>
</evidence>
<reference evidence="2 4" key="1">
    <citation type="journal article" date="2008" name="Science">
        <title>The Physcomitrella genome reveals evolutionary insights into the conquest of land by plants.</title>
        <authorList>
            <person name="Rensing S."/>
            <person name="Lang D."/>
            <person name="Zimmer A."/>
            <person name="Terry A."/>
            <person name="Salamov A."/>
            <person name="Shapiro H."/>
            <person name="Nishiyama T."/>
            <person name="Perroud P.-F."/>
            <person name="Lindquist E."/>
            <person name="Kamisugi Y."/>
            <person name="Tanahashi T."/>
            <person name="Sakakibara K."/>
            <person name="Fujita T."/>
            <person name="Oishi K."/>
            <person name="Shin-I T."/>
            <person name="Kuroki Y."/>
            <person name="Toyoda A."/>
            <person name="Suzuki Y."/>
            <person name="Hashimoto A."/>
            <person name="Yamaguchi K."/>
            <person name="Sugano A."/>
            <person name="Kohara Y."/>
            <person name="Fujiyama A."/>
            <person name="Anterola A."/>
            <person name="Aoki S."/>
            <person name="Ashton N."/>
            <person name="Barbazuk W.B."/>
            <person name="Barker E."/>
            <person name="Bennetzen J."/>
            <person name="Bezanilla M."/>
            <person name="Blankenship R."/>
            <person name="Cho S.H."/>
            <person name="Dutcher S."/>
            <person name="Estelle M."/>
            <person name="Fawcett J.A."/>
            <person name="Gundlach H."/>
            <person name="Hanada K."/>
            <person name="Heyl A."/>
            <person name="Hicks K.A."/>
            <person name="Hugh J."/>
            <person name="Lohr M."/>
            <person name="Mayer K."/>
            <person name="Melkozernov A."/>
            <person name="Murata T."/>
            <person name="Nelson D."/>
            <person name="Pils B."/>
            <person name="Prigge M."/>
            <person name="Reiss B."/>
            <person name="Renner T."/>
            <person name="Rombauts S."/>
            <person name="Rushton P."/>
            <person name="Sanderfoot A."/>
            <person name="Schween G."/>
            <person name="Shiu S.-H."/>
            <person name="Stueber K."/>
            <person name="Theodoulou F.L."/>
            <person name="Tu H."/>
            <person name="Van de Peer Y."/>
            <person name="Verrier P.J."/>
            <person name="Waters E."/>
            <person name="Wood A."/>
            <person name="Yang L."/>
            <person name="Cove D."/>
            <person name="Cuming A."/>
            <person name="Hasebe M."/>
            <person name="Lucas S."/>
            <person name="Mishler D.B."/>
            <person name="Reski R."/>
            <person name="Grigoriev I."/>
            <person name="Quatrano R.S."/>
            <person name="Boore J.L."/>
        </authorList>
    </citation>
    <scope>NUCLEOTIDE SEQUENCE [LARGE SCALE GENOMIC DNA]</scope>
    <source>
        <strain evidence="3 4">cv. Gransden 2004</strain>
    </source>
</reference>
<dbReference type="EnsemblPlants" id="Pp3c7_24300V3.2">
    <property type="protein sequence ID" value="PAC:32925794.CDS.1"/>
    <property type="gene ID" value="Pp3c7_24300"/>
</dbReference>
<name>A0A2K1KCV2_PHYPA</name>
<feature type="region of interest" description="Disordered" evidence="1">
    <location>
        <begin position="30"/>
        <end position="61"/>
    </location>
</feature>
<gene>
    <name evidence="2" type="ORF">PHYPA_010803</name>
</gene>
<sequence length="216" mass="24043">MMKREDGSRFRTNSTDSLFTDRRDYVSVRVSDSAQDASRQPFGLAGSGDSFSDDEDSSGICWFPRRRWSGGRKGESLGVEGAAGAGFSRFDANQSKGRPNSIRSQSAGGRDVACCCCGPRWDRKYRDSSSAKCHGNEKPGLKERAMNLSFLQKFASNRISHQSLDDLLRSPGLSPKPVRILSKNERDKEKEAFVPIWQRRSTTPIKLDLRTGPQDV</sequence>